<sequence>MTGWARVSDREKYGVVISNFKSDKQEALFLQVGDSVHISERNEDWYRGYNMRNRTKKGIFPKTHVHIKDGVVVNRNYETVVPKESPVVLEITSVLREWGTIWKQLFVTGSSHFEKIRIMMNELINFRSQIMSGTLPVDELKEVKQQVTAAIDRGNLMLELDLVVRDEQGNVLDPDETSTIQLFRQHEEAVQRLLQVRRRDSRLSQPTIARFANNLFVSPKNFVCANAKSDCELLLSLYDATECKFFTESYWIKWEGIGQERETLKDYRALFTDLGNRDLSREKVILVCQVIRIGNMDWKETDKHEKKCKDKQNIRRPFGVAVMDITDIMAGKIESDEDKHHFLPFVYCGERDFLETVIKKVITAKEVNHKGQGLWTALKLLPGDFKQAREEHPHLVSISTCLVRKMGFPEVILPGDVRNDVYLTLLQGEFAKGSKTSDKNVEVTVSVRSHDGKVLPNVISLESSNEMSSMYRSVVYYHEDKPRWNETFQVAVPIEEFYNAHLRFDFKHRSSSEVKDKVEKPFALSYVKLMQANGTTLLDGNHELLVYKIEHKKSIDMLNYLVVPGTRQEAELSGNQYGSQVALSKNSSGLTYSSKDSFTISTTVCSTKLTHNIDLLGLLKWRANPDNLKNNLQSLTNVDGEEIVKFLQDTLDALFNILMHNSDSDIYDNLVFDALVFVISLISDRKYQHFKPVLNTYITENFSATLAYNKLMVVLKDYVQNVPERQNLDMLLKVMKSLEFIFKFVVRSRVLFAALNNGKGQGPFQAMLSSLFSTISAMMMYTQDSMLTVQGAAMKYLPSVIPDVLTVFSAEDLSRLLVELINNVPQERLKRQKMMCVNDIVHSSLFAIPECRAILLPMISSQLHHLLEVKDELETCVKILGDIMELTYAKDIGPTLEDTSFLMLRLLRSVIQTVIRLDRTNPLTASFVAVLVSLLRQMDEYHYNQYITHFRTTTDLLDFLMEILLVFRDLVSKNVYAGDWNEMILLQNSVILKALRHFSHTIRDVFSNPFEEQLWNNFFHCAISFLTQDSLQLENFSQNKRHKIISKYKDMRRETGFEIRSMWFNLGANKIRFVPDMVGPILEMTLIPEMELRKATIPIFFDMMQCEFYNEIEGATKTFKYNFSEFEHEMITQLDALIEGGRGDHQYRELFEATMYELCAQHSVMREQGTRFVGVVARLLQRLLEYRTMIHDEKKENKMSCTVRLLEFYDEIEREELYIRYLHKLSDLHLDCENYTEAAFTLQQHANRLKWTDDKLEKALQHDHYKHATTHWNLKDRLYYDIIEYYTKGKMWENAITCCKSLVAHHENVTFNYQEIAKYMRTMAELYENILTKIRPEPEYFRVGYYGSGFPSFLKNRIFIYRGKEYERLSDFISRIQNQFPSAQLMNRLAPPEEEILNSPAQYLQINHVDPIYVEKATFAGKRIDDQILRYYKVNEVQKFTYSRPFKKGDSDEKNEFANLWTEKTVLVTAYPYPGILQWFPVVETERHEVTPLENAIETMENTNTKLRQMVKQHQQDMTLPVNPISMMLNGIVDAAVMGGIRNYEDAFFTAEYLEKHPDDGDKVHKLKDLIAAQIPYLEAGIEVHESKITENMMPLHLKMETCFDELRNHIEPKYGKKPRLGKFRHYKTLPTRMKKVAAGSQMSLENLTEAFANASNPDIAEVSLTAGKSPGTILGNTFVKGAPTKTPGKSPNKKAGTVSTPSKKTRESLASIVTQRRSSQAVSLAISQAVSLAMSQAVSLAMSPAMSPPAGAPTLHILCVERNFFVFCSSQDPGERSPSRVGRSHRGTTS</sequence>
<dbReference type="Pfam" id="PF16172">
    <property type="entry name" value="DOCK_N"/>
    <property type="match status" value="1"/>
</dbReference>
<dbReference type="InterPro" id="IPR046773">
    <property type="entry name" value="DOCKER_Lobe_C"/>
</dbReference>
<dbReference type="SMART" id="SM00326">
    <property type="entry name" value="SH3"/>
    <property type="match status" value="1"/>
</dbReference>
<dbReference type="InterPro" id="IPR027357">
    <property type="entry name" value="DOCKER_dom"/>
</dbReference>
<dbReference type="InterPro" id="IPR043161">
    <property type="entry name" value="DOCK_C_lobe_A"/>
</dbReference>
<dbReference type="Pfam" id="PF07653">
    <property type="entry name" value="SH3_2"/>
    <property type="match status" value="1"/>
</dbReference>
<dbReference type="PROSITE" id="PS51651">
    <property type="entry name" value="DOCKER"/>
    <property type="match status" value="1"/>
</dbReference>
<dbReference type="Pfam" id="PF23554">
    <property type="entry name" value="TPR_DOCK"/>
    <property type="match status" value="1"/>
</dbReference>
<feature type="region of interest" description="Disordered" evidence="8">
    <location>
        <begin position="1772"/>
        <end position="1791"/>
    </location>
</feature>
<evidence type="ECO:0000256" key="5">
    <source>
        <dbReference type="ARBA" id="ARBA00022658"/>
    </source>
</evidence>
<evidence type="ECO:0000259" key="11">
    <source>
        <dbReference type="PROSITE" id="PS51651"/>
    </source>
</evidence>
<evidence type="ECO:0000256" key="4">
    <source>
        <dbReference type="ARBA" id="ARBA00022553"/>
    </source>
</evidence>
<feature type="domain" description="DOCKER" evidence="11">
    <location>
        <begin position="1209"/>
        <end position="1620"/>
    </location>
</feature>
<comment type="subcellular location">
    <subcellularLocation>
        <location evidence="1">Cytoplasm</location>
    </subcellularLocation>
</comment>
<protein>
    <submittedName>
        <fullName evidence="13">Dedicator of cytokinesis protein 1-like</fullName>
    </submittedName>
</protein>
<dbReference type="PANTHER" id="PTHR45653">
    <property type="entry name" value="DEDICATOR OF CYTOKINESIS"/>
    <property type="match status" value="1"/>
</dbReference>
<keyword evidence="12" id="KW-1185">Reference proteome</keyword>
<feature type="domain" description="C2 DOCK-type" evidence="10">
    <location>
        <begin position="418"/>
        <end position="605"/>
    </location>
</feature>
<dbReference type="Gene3D" id="2.60.40.150">
    <property type="entry name" value="C2 domain"/>
    <property type="match status" value="1"/>
</dbReference>
<dbReference type="PANTHER" id="PTHR45653:SF10">
    <property type="entry name" value="MYOBLAST CITY, ISOFORM B"/>
    <property type="match status" value="1"/>
</dbReference>
<keyword evidence="4" id="KW-0597">Phosphoprotein</keyword>
<feature type="domain" description="SH3" evidence="9">
    <location>
        <begin position="9"/>
        <end position="70"/>
    </location>
</feature>
<dbReference type="RefSeq" id="XP_014661425.1">
    <property type="nucleotide sequence ID" value="XM_014805939.1"/>
</dbReference>
<feature type="region of interest" description="Disordered" evidence="8">
    <location>
        <begin position="1682"/>
        <end position="1707"/>
    </location>
</feature>
<evidence type="ECO:0000256" key="7">
    <source>
        <dbReference type="PROSITE-ProRule" id="PRU00983"/>
    </source>
</evidence>
<dbReference type="InterPro" id="IPR046769">
    <property type="entry name" value="DOCKER_Lobe_A"/>
</dbReference>
<dbReference type="Pfam" id="PF14429">
    <property type="entry name" value="DOCK-C2"/>
    <property type="match status" value="1"/>
</dbReference>
<dbReference type="InterPro" id="IPR036028">
    <property type="entry name" value="SH3-like_dom_sf"/>
</dbReference>
<accession>A0ABM1DNA4</accession>
<dbReference type="PROSITE" id="PS51650">
    <property type="entry name" value="C2_DOCK"/>
    <property type="match status" value="1"/>
</dbReference>
<evidence type="ECO:0000256" key="1">
    <source>
        <dbReference type="ARBA" id="ARBA00004496"/>
    </source>
</evidence>
<dbReference type="InterPro" id="IPR056372">
    <property type="entry name" value="TPR_DOCK"/>
</dbReference>
<dbReference type="Gene3D" id="1.25.40.410">
    <property type="match status" value="1"/>
</dbReference>
<dbReference type="Pfam" id="PF20422">
    <property type="entry name" value="DHR-2_Lobe_B"/>
    <property type="match status" value="1"/>
</dbReference>
<dbReference type="InterPro" id="IPR032376">
    <property type="entry name" value="DOCK_N"/>
</dbReference>
<organism evidence="12 13">
    <name type="scientific">Priapulus caudatus</name>
    <name type="common">Priapulid worm</name>
    <dbReference type="NCBI Taxonomy" id="37621"/>
    <lineage>
        <taxon>Eukaryota</taxon>
        <taxon>Metazoa</taxon>
        <taxon>Ecdysozoa</taxon>
        <taxon>Scalidophora</taxon>
        <taxon>Priapulida</taxon>
        <taxon>Priapulimorpha</taxon>
        <taxon>Priapulimorphida</taxon>
        <taxon>Priapulidae</taxon>
        <taxon>Priapulus</taxon>
    </lineage>
</organism>
<proteinExistence type="inferred from homology"/>
<evidence type="ECO:0000259" key="9">
    <source>
        <dbReference type="PROSITE" id="PS50002"/>
    </source>
</evidence>
<dbReference type="InterPro" id="IPR046770">
    <property type="entry name" value="DOCKER_Lobe_B"/>
</dbReference>
<dbReference type="Gene3D" id="1.20.1270.350">
    <property type="entry name" value="Dedicator of cytokinesis N-terminal subdomain"/>
    <property type="match status" value="1"/>
</dbReference>
<dbReference type="GeneID" id="106804662"/>
<dbReference type="Pfam" id="PF20421">
    <property type="entry name" value="DHR-2_Lobe_C"/>
    <property type="match status" value="1"/>
</dbReference>
<dbReference type="SUPFAM" id="SSF48371">
    <property type="entry name" value="ARM repeat"/>
    <property type="match status" value="1"/>
</dbReference>
<evidence type="ECO:0000313" key="12">
    <source>
        <dbReference type="Proteomes" id="UP000695022"/>
    </source>
</evidence>
<dbReference type="Gene3D" id="1.20.58.740">
    <property type="match status" value="1"/>
</dbReference>
<dbReference type="Proteomes" id="UP000695022">
    <property type="component" value="Unplaced"/>
</dbReference>
<dbReference type="Gene3D" id="2.30.30.40">
    <property type="entry name" value="SH3 Domains"/>
    <property type="match status" value="1"/>
</dbReference>
<comment type="similarity">
    <text evidence="7">Belongs to the DOCK family.</text>
</comment>
<dbReference type="InterPro" id="IPR016024">
    <property type="entry name" value="ARM-type_fold"/>
</dbReference>
<keyword evidence="5" id="KW-0344">Guanine-nucleotide releasing factor</keyword>
<evidence type="ECO:0000259" key="10">
    <source>
        <dbReference type="PROSITE" id="PS51650"/>
    </source>
</evidence>
<keyword evidence="2 6" id="KW-0728">SH3 domain</keyword>
<evidence type="ECO:0000256" key="6">
    <source>
        <dbReference type="PROSITE-ProRule" id="PRU00192"/>
    </source>
</evidence>
<name>A0ABM1DNA4_PRICU</name>
<evidence type="ECO:0000256" key="8">
    <source>
        <dbReference type="SAM" id="MobiDB-lite"/>
    </source>
</evidence>
<dbReference type="InterPro" id="IPR035892">
    <property type="entry name" value="C2_domain_sf"/>
</dbReference>
<evidence type="ECO:0000256" key="3">
    <source>
        <dbReference type="ARBA" id="ARBA00022490"/>
    </source>
</evidence>
<evidence type="ECO:0000256" key="2">
    <source>
        <dbReference type="ARBA" id="ARBA00022443"/>
    </source>
</evidence>
<dbReference type="CDD" id="cd11872">
    <property type="entry name" value="SH3_DOCK_AB"/>
    <property type="match status" value="1"/>
</dbReference>
<dbReference type="Pfam" id="PF06920">
    <property type="entry name" value="DHR-2_Lobe_A"/>
    <property type="match status" value="1"/>
</dbReference>
<dbReference type="InterPro" id="IPR027007">
    <property type="entry name" value="C2_DOCK-type_domain"/>
</dbReference>
<dbReference type="InterPro" id="IPR043162">
    <property type="entry name" value="DOCK_C_lobe_C"/>
</dbReference>
<evidence type="ECO:0000313" key="13">
    <source>
        <dbReference type="RefSeq" id="XP_014661425.1"/>
    </source>
</evidence>
<dbReference type="SUPFAM" id="SSF50044">
    <property type="entry name" value="SH3-domain"/>
    <property type="match status" value="1"/>
</dbReference>
<keyword evidence="3" id="KW-0963">Cytoplasm</keyword>
<reference evidence="13" key="1">
    <citation type="submission" date="2025-08" db="UniProtKB">
        <authorList>
            <consortium name="RefSeq"/>
        </authorList>
    </citation>
    <scope>IDENTIFICATION</scope>
</reference>
<gene>
    <name evidence="13" type="primary">LOC106804662</name>
</gene>
<dbReference type="InterPro" id="IPR042455">
    <property type="entry name" value="DOCK_N_sub1"/>
</dbReference>
<dbReference type="InterPro" id="IPR001452">
    <property type="entry name" value="SH3_domain"/>
</dbReference>
<dbReference type="PROSITE" id="PS50002">
    <property type="entry name" value="SH3"/>
    <property type="match status" value="1"/>
</dbReference>
<dbReference type="InterPro" id="IPR026791">
    <property type="entry name" value="DOCK"/>
</dbReference>